<keyword evidence="1" id="KW-0812">Transmembrane</keyword>
<feature type="transmembrane region" description="Helical" evidence="1">
    <location>
        <begin position="179"/>
        <end position="197"/>
    </location>
</feature>
<dbReference type="Proteomes" id="UP000315353">
    <property type="component" value="Unassembled WGS sequence"/>
</dbReference>
<comment type="caution">
    <text evidence="2">The sequence shown here is derived from an EMBL/GenBank/DDBJ whole genome shotgun (WGS) entry which is preliminary data.</text>
</comment>
<gene>
    <name evidence="2" type="ORF">CFL01nite_04200</name>
</gene>
<keyword evidence="1" id="KW-1133">Transmembrane helix</keyword>
<evidence type="ECO:0000256" key="1">
    <source>
        <dbReference type="SAM" id="Phobius"/>
    </source>
</evidence>
<proteinExistence type="predicted"/>
<evidence type="ECO:0000313" key="2">
    <source>
        <dbReference type="EMBL" id="GEB96925.1"/>
    </source>
</evidence>
<evidence type="ECO:0000313" key="3">
    <source>
        <dbReference type="Proteomes" id="UP000315353"/>
    </source>
</evidence>
<keyword evidence="1" id="KW-0472">Membrane</keyword>
<organism evidence="2 3">
    <name type="scientific">Corynebacterium flavescens</name>
    <dbReference type="NCBI Taxonomy" id="28028"/>
    <lineage>
        <taxon>Bacteria</taxon>
        <taxon>Bacillati</taxon>
        <taxon>Actinomycetota</taxon>
        <taxon>Actinomycetes</taxon>
        <taxon>Mycobacteriales</taxon>
        <taxon>Corynebacteriaceae</taxon>
        <taxon>Corynebacterium</taxon>
    </lineage>
</organism>
<protein>
    <submittedName>
        <fullName evidence="2">ABC transporter permease</fullName>
    </submittedName>
</protein>
<dbReference type="RefSeq" id="WP_249041629.1">
    <property type="nucleotide sequence ID" value="NZ_BJNB01000004.1"/>
</dbReference>
<dbReference type="EMBL" id="BJNB01000004">
    <property type="protein sequence ID" value="GEB96925.1"/>
    <property type="molecule type" value="Genomic_DNA"/>
</dbReference>
<feature type="transmembrane region" description="Helical" evidence="1">
    <location>
        <begin position="20"/>
        <end position="40"/>
    </location>
</feature>
<feature type="transmembrane region" description="Helical" evidence="1">
    <location>
        <begin position="151"/>
        <end position="172"/>
    </location>
</feature>
<sequence length="257" mass="28724">MLLNTVKAEWTKLHTTRSFWWTTAVFLFFAWGWAILNASLSGQVEGAAELNLLSPQSATTVLLMLGLPVLIIQATMVITTEYRYGVQTTVYMANPRRWMVAVVKYFLYAIFAAFLVFVAIVGAYLLTSVFAPEDLADGFKPFSDDAGRRLLWLYPLATAILVLFSQGVGLLLRQTAGAVSISLILYLGIDSFVQLIPKVGERIIDFMPFTAFNNWLADMEPSQYAWWDSATGSGVVFFCWSLALWILGAFLLIKRDA</sequence>
<feature type="transmembrane region" description="Helical" evidence="1">
    <location>
        <begin position="105"/>
        <end position="131"/>
    </location>
</feature>
<dbReference type="AlphaFoldDB" id="A0AB73B4T5"/>
<name>A0AB73B4T5_CORFL</name>
<feature type="transmembrane region" description="Helical" evidence="1">
    <location>
        <begin position="60"/>
        <end position="84"/>
    </location>
</feature>
<feature type="transmembrane region" description="Helical" evidence="1">
    <location>
        <begin position="234"/>
        <end position="253"/>
    </location>
</feature>
<accession>A0AB73B4T5</accession>
<reference evidence="2 3" key="1">
    <citation type="submission" date="2019-06" db="EMBL/GenBank/DDBJ databases">
        <title>Whole genome shotgun sequence of Corynebacterium flavescens NBRC 14136.</title>
        <authorList>
            <person name="Hosoyama A."/>
            <person name="Uohara A."/>
            <person name="Ohji S."/>
            <person name="Ichikawa N."/>
        </authorList>
    </citation>
    <scope>NUCLEOTIDE SEQUENCE [LARGE SCALE GENOMIC DNA]</scope>
    <source>
        <strain evidence="2 3">NBRC 14136</strain>
    </source>
</reference>